<dbReference type="EMBL" id="SRYB01000009">
    <property type="protein sequence ID" value="TGY78992.1"/>
    <property type="molecule type" value="Genomic_DNA"/>
</dbReference>
<protein>
    <submittedName>
        <fullName evidence="1">Phosphoesterase</fullName>
    </submittedName>
</protein>
<dbReference type="Proteomes" id="UP000306319">
    <property type="component" value="Unassembled WGS sequence"/>
</dbReference>
<evidence type="ECO:0000313" key="1">
    <source>
        <dbReference type="EMBL" id="TGY78992.1"/>
    </source>
</evidence>
<gene>
    <name evidence="1" type="ORF">E5331_07970</name>
</gene>
<proteinExistence type="predicted"/>
<reference evidence="1" key="1">
    <citation type="submission" date="2019-04" db="EMBL/GenBank/DDBJ databases">
        <title>Microbes associate with the intestines of laboratory mice.</title>
        <authorList>
            <person name="Navarre W."/>
            <person name="Wong E."/>
            <person name="Huang K."/>
            <person name="Tropini C."/>
            <person name="Ng K."/>
            <person name="Yu B."/>
        </authorList>
    </citation>
    <scope>NUCLEOTIDE SEQUENCE</scope>
    <source>
        <strain evidence="1">NM04_E33</strain>
    </source>
</reference>
<organism evidence="1 2">
    <name type="scientific">Lepagella muris</name>
    <dbReference type="NCBI Taxonomy" id="3032870"/>
    <lineage>
        <taxon>Bacteria</taxon>
        <taxon>Pseudomonadati</taxon>
        <taxon>Bacteroidota</taxon>
        <taxon>Bacteroidia</taxon>
        <taxon>Bacteroidales</taxon>
        <taxon>Muribaculaceae</taxon>
        <taxon>Lepagella</taxon>
    </lineage>
</organism>
<sequence>MEKEAIALLVNDLHANKDNIAEFLKNWDEALSICKREGIEDIVVGGDVFTSRASQTLATLLAVKSAFVKATRQGIYVTIGEGNHDKTDQEAIEGYNHLWVGLDRIEVVDTHLALVWQGCDVCLLLISYFPENGSFLDKLDEAVSHTLSNHPQYTKKDIILYIHEGVHGALGDFEIDGELAQAPLLDFKAVLCGHYHNRVKIKNTNIEYIGSSRQGNFGEDEEKGYTILYSDGSYSFVKNEVNTRFQTIELDFKDVDKFTLDKDDRYKYKVKVKCNEKQAKLFDKQKLIDLGFHKVEAVSESNLPKETAASDIQEKYDKQGIKKEYQNYCNENSIDSKLGMKYLEG</sequence>
<keyword evidence="2" id="KW-1185">Reference proteome</keyword>
<name>A0AC61RHL3_9BACT</name>
<evidence type="ECO:0000313" key="2">
    <source>
        <dbReference type="Proteomes" id="UP000306319"/>
    </source>
</evidence>
<accession>A0AC61RHL3</accession>
<comment type="caution">
    <text evidence="1">The sequence shown here is derived from an EMBL/GenBank/DDBJ whole genome shotgun (WGS) entry which is preliminary data.</text>
</comment>